<dbReference type="PANTHER" id="PTHR38591:SF1">
    <property type="entry name" value="BLL1000 PROTEIN"/>
    <property type="match status" value="1"/>
</dbReference>
<proteinExistence type="predicted"/>
<name>A0A495VBF4_9GAMM</name>
<protein>
    <submittedName>
        <fullName evidence="2">Putative secreted hydrolase</fullName>
    </submittedName>
</protein>
<dbReference type="AlphaFoldDB" id="A0A495VBF4"/>
<dbReference type="EMBL" id="RBXL01000001">
    <property type="protein sequence ID" value="RKT45963.1"/>
    <property type="molecule type" value="Genomic_DNA"/>
</dbReference>
<reference evidence="2 3" key="1">
    <citation type="submission" date="2018-10" db="EMBL/GenBank/DDBJ databases">
        <title>Genomic Encyclopedia of Archaeal and Bacterial Type Strains, Phase II (KMG-II): from individual species to whole genera.</title>
        <authorList>
            <person name="Goeker M."/>
        </authorList>
    </citation>
    <scope>NUCLEOTIDE SEQUENCE [LARGE SCALE GENOMIC DNA]</scope>
    <source>
        <strain evidence="2 3">DSM 235</strain>
    </source>
</reference>
<dbReference type="Pfam" id="PF17186">
    <property type="entry name" value="Lipocalin_9"/>
    <property type="match status" value="1"/>
</dbReference>
<dbReference type="Gene3D" id="2.40.370.10">
    <property type="entry name" value="AttH-like domain"/>
    <property type="match status" value="2"/>
</dbReference>
<feature type="domain" description="AttH" evidence="1">
    <location>
        <begin position="84"/>
        <end position="258"/>
    </location>
</feature>
<dbReference type="GO" id="GO:0016787">
    <property type="term" value="F:hydrolase activity"/>
    <property type="evidence" value="ECO:0007669"/>
    <property type="project" value="UniProtKB-KW"/>
</dbReference>
<dbReference type="InterPro" id="IPR010791">
    <property type="entry name" value="AttH_dom"/>
</dbReference>
<dbReference type="Proteomes" id="UP000274556">
    <property type="component" value="Unassembled WGS sequence"/>
</dbReference>
<dbReference type="SUPFAM" id="SSF159245">
    <property type="entry name" value="AttH-like"/>
    <property type="match status" value="1"/>
</dbReference>
<dbReference type="InterPro" id="IPR023374">
    <property type="entry name" value="AttH-like_dom_sf"/>
</dbReference>
<keyword evidence="3" id="KW-1185">Reference proteome</keyword>
<evidence type="ECO:0000313" key="2">
    <source>
        <dbReference type="EMBL" id="RKT45963.1"/>
    </source>
</evidence>
<evidence type="ECO:0000313" key="3">
    <source>
        <dbReference type="Proteomes" id="UP000274556"/>
    </source>
</evidence>
<accession>A0A495VBF4</accession>
<gene>
    <name evidence="2" type="ORF">BDD21_3453</name>
</gene>
<dbReference type="Pfam" id="PF07143">
    <property type="entry name" value="CrtC"/>
    <property type="match status" value="1"/>
</dbReference>
<keyword evidence="2" id="KW-0378">Hydrolase</keyword>
<evidence type="ECO:0000259" key="1">
    <source>
        <dbReference type="Pfam" id="PF07143"/>
    </source>
</evidence>
<comment type="caution">
    <text evidence="2">The sequence shown here is derived from an EMBL/GenBank/DDBJ whole genome shotgun (WGS) entry which is preliminary data.</text>
</comment>
<sequence>MKPRGVDARMKPLLVLISLLVLLAGLASLWTLGSRGPESMPTPSLDALLDLDLDLGAEGFAEVVEDRPLRFPEDHGAHPEYRGELWNLFGQLTDAEGGRYAFQLGITRLGLAANPPPRASAWAANAVYRGRLTLVRADEPGVRSAERLTRAASGLAGADVQPMSVWIEDWFLSVSDGEPNRPRMHLVAGGEGPALTLDLIAGKSPLPFADLGLLGGDIGEIGLQAYLLPRMAAVGTLILDSQSRSVEGQVWLDHAWGTLPRSGGQVGLNRFSIQLDQDRELLCLQLRREDGTGTPIPACALILADGQVQSFRRREIRLEPFERWLSPRTGARYPVAWRLGIPILDLELELVPRTRDQEADDAVRLWSGAVQAVGRLGGDAIAGHGRIETTAEVAGPAGI</sequence>
<organism evidence="2 3">
    <name type="scientific">Thiocapsa rosea</name>
    <dbReference type="NCBI Taxonomy" id="69360"/>
    <lineage>
        <taxon>Bacteria</taxon>
        <taxon>Pseudomonadati</taxon>
        <taxon>Pseudomonadota</taxon>
        <taxon>Gammaproteobacteria</taxon>
        <taxon>Chromatiales</taxon>
        <taxon>Chromatiaceae</taxon>
        <taxon>Thiocapsa</taxon>
    </lineage>
</organism>
<dbReference type="PANTHER" id="PTHR38591">
    <property type="entry name" value="HYDROLASE"/>
    <property type="match status" value="1"/>
</dbReference>